<dbReference type="Pfam" id="PF01594">
    <property type="entry name" value="AI-2E_transport"/>
    <property type="match status" value="1"/>
</dbReference>
<dbReference type="NCBIfam" id="TIGR02872">
    <property type="entry name" value="spore_ytvI"/>
    <property type="match status" value="1"/>
</dbReference>
<feature type="transmembrane region" description="Helical" evidence="6">
    <location>
        <begin position="158"/>
        <end position="184"/>
    </location>
</feature>
<protein>
    <submittedName>
        <fullName evidence="7">Membrane protein</fullName>
    </submittedName>
</protein>
<evidence type="ECO:0000256" key="1">
    <source>
        <dbReference type="ARBA" id="ARBA00004141"/>
    </source>
</evidence>
<feature type="transmembrane region" description="Helical" evidence="6">
    <location>
        <begin position="269"/>
        <end position="294"/>
    </location>
</feature>
<dbReference type="PANTHER" id="PTHR21716">
    <property type="entry name" value="TRANSMEMBRANE PROTEIN"/>
    <property type="match status" value="1"/>
</dbReference>
<dbReference type="InterPro" id="IPR002549">
    <property type="entry name" value="AI-2E-like"/>
</dbReference>
<keyword evidence="5 6" id="KW-0472">Membrane</keyword>
<dbReference type="PANTHER" id="PTHR21716:SF68">
    <property type="entry name" value="TRANSPORT PROTEIN YTVI-RELATED"/>
    <property type="match status" value="1"/>
</dbReference>
<evidence type="ECO:0000256" key="4">
    <source>
        <dbReference type="ARBA" id="ARBA00022989"/>
    </source>
</evidence>
<keyword evidence="3 6" id="KW-0812">Transmembrane</keyword>
<keyword evidence="8" id="KW-1185">Reference proteome</keyword>
<dbReference type="OrthoDB" id="9774361at2"/>
<dbReference type="GO" id="GO:0055085">
    <property type="term" value="P:transmembrane transport"/>
    <property type="evidence" value="ECO:0007669"/>
    <property type="project" value="TreeGrafter"/>
</dbReference>
<feature type="transmembrane region" description="Helical" evidence="6">
    <location>
        <begin position="31"/>
        <end position="53"/>
    </location>
</feature>
<evidence type="ECO:0000256" key="3">
    <source>
        <dbReference type="ARBA" id="ARBA00022692"/>
    </source>
</evidence>
<comment type="caution">
    <text evidence="7">The sequence shown here is derived from an EMBL/GenBank/DDBJ whole genome shotgun (WGS) entry which is preliminary data.</text>
</comment>
<evidence type="ECO:0000256" key="5">
    <source>
        <dbReference type="ARBA" id="ARBA00023136"/>
    </source>
</evidence>
<evidence type="ECO:0000313" key="8">
    <source>
        <dbReference type="Proteomes" id="UP000239549"/>
    </source>
</evidence>
<organism evidence="7 8">
    <name type="scientific">Desulfocucumis palustris</name>
    <dbReference type="NCBI Taxonomy" id="1898651"/>
    <lineage>
        <taxon>Bacteria</taxon>
        <taxon>Bacillati</taxon>
        <taxon>Bacillota</taxon>
        <taxon>Clostridia</taxon>
        <taxon>Eubacteriales</taxon>
        <taxon>Desulfocucumaceae</taxon>
        <taxon>Desulfocucumis</taxon>
    </lineage>
</organism>
<dbReference type="Proteomes" id="UP000239549">
    <property type="component" value="Unassembled WGS sequence"/>
</dbReference>
<feature type="transmembrane region" description="Helical" evidence="6">
    <location>
        <begin position="74"/>
        <end position="96"/>
    </location>
</feature>
<dbReference type="GO" id="GO:0016020">
    <property type="term" value="C:membrane"/>
    <property type="evidence" value="ECO:0007669"/>
    <property type="project" value="UniProtKB-SubCell"/>
</dbReference>
<evidence type="ECO:0000256" key="6">
    <source>
        <dbReference type="SAM" id="Phobius"/>
    </source>
</evidence>
<sequence>MSRFIPIGLGITVLLFILYLAAEYLVPEFIIITFATIRLLSPFIVAILLALFLEPLVGVLAGRLKMSRAAAAGASMLMVFGGIILLLTLLTTRLVAELIDLSVSLPRYIKPVQEFITGAVEQGKFYFFQYPELAGNIRDNLGAITEKASGMAGAVANFLLGFATGVPGAVLGIIVTFIATYFFIKDRHLMVKLWLKIMPSPWGGRVLEISRAVAGAFLSYVRAQAVLISLTTLQAIIGLYIIGAEYALTMGLLIGLFDVMPVLGPATIIMPWAVWAFISGNIAFGVKLVVLYLLIWVVRQTLEARVVAANLGLHPLAVLAAMYIGLKLIGIAGLIGGPILLIAVQAAIKAQGWPKS</sequence>
<feature type="transmembrane region" description="Helical" evidence="6">
    <location>
        <begin position="306"/>
        <end position="324"/>
    </location>
</feature>
<name>A0A2L2X8Z7_9FIRM</name>
<keyword evidence="4 6" id="KW-1133">Transmembrane helix</keyword>
<reference evidence="8" key="1">
    <citation type="submission" date="2018-02" db="EMBL/GenBank/DDBJ databases">
        <title>Genome sequence of Desulfocucumis palustris strain NAW-5.</title>
        <authorList>
            <person name="Watanabe M."/>
            <person name="Kojima H."/>
            <person name="Fukui M."/>
        </authorList>
    </citation>
    <scope>NUCLEOTIDE SEQUENCE [LARGE SCALE GENOMIC DNA]</scope>
    <source>
        <strain evidence="8">NAW-5</strain>
    </source>
</reference>
<dbReference type="RefSeq" id="WP_104371160.1">
    <property type="nucleotide sequence ID" value="NZ_BFAV01000045.1"/>
</dbReference>
<feature type="transmembrane region" description="Helical" evidence="6">
    <location>
        <begin position="237"/>
        <end position="257"/>
    </location>
</feature>
<feature type="transmembrane region" description="Helical" evidence="6">
    <location>
        <begin position="7"/>
        <end position="25"/>
    </location>
</feature>
<dbReference type="EMBL" id="BFAV01000045">
    <property type="protein sequence ID" value="GBF32665.1"/>
    <property type="molecule type" value="Genomic_DNA"/>
</dbReference>
<comment type="subcellular location">
    <subcellularLocation>
        <location evidence="1">Membrane</location>
        <topology evidence="1">Multi-pass membrane protein</topology>
    </subcellularLocation>
</comment>
<feature type="transmembrane region" description="Helical" evidence="6">
    <location>
        <begin position="330"/>
        <end position="348"/>
    </location>
</feature>
<comment type="similarity">
    <text evidence="2">Belongs to the autoinducer-2 exporter (AI-2E) (TC 2.A.86) family.</text>
</comment>
<proteinExistence type="inferred from homology"/>
<gene>
    <name evidence="7" type="ORF">DCCM_0861</name>
</gene>
<dbReference type="AlphaFoldDB" id="A0A2L2X8Z7"/>
<accession>A0A2L2X8Z7</accession>
<dbReference type="InterPro" id="IPR014227">
    <property type="entry name" value="YtvI-like"/>
</dbReference>
<evidence type="ECO:0000256" key="2">
    <source>
        <dbReference type="ARBA" id="ARBA00009773"/>
    </source>
</evidence>
<evidence type="ECO:0000313" key="7">
    <source>
        <dbReference type="EMBL" id="GBF32665.1"/>
    </source>
</evidence>